<evidence type="ECO:0000313" key="2">
    <source>
        <dbReference type="Proteomes" id="UP000789405"/>
    </source>
</evidence>
<dbReference type="Proteomes" id="UP000789405">
    <property type="component" value="Unassembled WGS sequence"/>
</dbReference>
<protein>
    <submittedName>
        <fullName evidence="1">7497_t:CDS:1</fullName>
    </submittedName>
</protein>
<name>A0A9N9IU43_9GLOM</name>
<keyword evidence="2" id="KW-1185">Reference proteome</keyword>
<comment type="caution">
    <text evidence="1">The sequence shown here is derived from an EMBL/GenBank/DDBJ whole genome shotgun (WGS) entry which is preliminary data.</text>
</comment>
<proteinExistence type="predicted"/>
<sequence>NNENNKIIQDPLAYCQSHIENDWQILTRLFDCDDETLSLVLHSILYSISENPNEAIIRLDTVEKRRAWENEFAQRYINSKVVNAHHTATDFQKIIKNNERTLESEISETLDVDETYQLNFRPRIWRRIGKASFENLQTYCVGYPNFATEFPFLSLFFEYQEQLALIKNLVPIVKFSKIFSSMLCYKLKRNDARSLTFEQFLRNNESPENLYEVFKNFAEAWNSVREHVVQFENHEFTTQMPEMKSSLPLVYALFEKRDKSLYICGAIELLANLQNEFLQKVLAIKPGCSSLRFLEGQFINNTQRHEPHYYIESLALSDARSKNIINYEWNPKLLSYSQCNLELESLWLDVFSYHQELFTTSRTILSEIRELIPQEQIPPEKLGFSTTATYNTSSRFTFGDLNAIDMVSTFDNPTELLSKLEILLCFLKRISGDCEMEISDYINKWERLSALNATPQFQKIINGLRLKHTVALYELFEEIVADVEIEYLSDKYKVKLQQNLKNEINAGVDFEQSHGTGGSDINKLKIPHRAFAIVLKRFMFRYLTSEMYNSDEVLADYLAGDTFIDCWPTWVPDDVIRDKFPKSLLAANIYDAYQYTIRQERNILLQ</sequence>
<feature type="non-terminal residue" evidence="1">
    <location>
        <position position="606"/>
    </location>
</feature>
<dbReference type="PANTHER" id="PTHR22605:SF1">
    <property type="entry name" value="RZ-TYPE DOMAIN-CONTAINING PROTEIN"/>
    <property type="match status" value="1"/>
</dbReference>
<dbReference type="PANTHER" id="PTHR22605">
    <property type="entry name" value="RZ-TYPE DOMAIN-CONTAINING PROTEIN"/>
    <property type="match status" value="1"/>
</dbReference>
<dbReference type="GO" id="GO:0016887">
    <property type="term" value="F:ATP hydrolysis activity"/>
    <property type="evidence" value="ECO:0007669"/>
    <property type="project" value="InterPro"/>
</dbReference>
<evidence type="ECO:0000313" key="1">
    <source>
        <dbReference type="EMBL" id="CAG8746867.1"/>
    </source>
</evidence>
<dbReference type="EMBL" id="CAJVPY010014495">
    <property type="protein sequence ID" value="CAG8746867.1"/>
    <property type="molecule type" value="Genomic_DNA"/>
</dbReference>
<dbReference type="AlphaFoldDB" id="A0A9N9IU43"/>
<gene>
    <name evidence="1" type="ORF">DERYTH_LOCUS16510</name>
</gene>
<dbReference type="InterPro" id="IPR031248">
    <property type="entry name" value="RNF213"/>
</dbReference>
<dbReference type="OrthoDB" id="2430032at2759"/>
<organism evidence="1 2">
    <name type="scientific">Dentiscutata erythropus</name>
    <dbReference type="NCBI Taxonomy" id="1348616"/>
    <lineage>
        <taxon>Eukaryota</taxon>
        <taxon>Fungi</taxon>
        <taxon>Fungi incertae sedis</taxon>
        <taxon>Mucoromycota</taxon>
        <taxon>Glomeromycotina</taxon>
        <taxon>Glomeromycetes</taxon>
        <taxon>Diversisporales</taxon>
        <taxon>Gigasporaceae</taxon>
        <taxon>Dentiscutata</taxon>
    </lineage>
</organism>
<dbReference type="GO" id="GO:0004842">
    <property type="term" value="F:ubiquitin-protein transferase activity"/>
    <property type="evidence" value="ECO:0007669"/>
    <property type="project" value="InterPro"/>
</dbReference>
<accession>A0A9N9IU43</accession>
<reference evidence="1" key="1">
    <citation type="submission" date="2021-06" db="EMBL/GenBank/DDBJ databases">
        <authorList>
            <person name="Kallberg Y."/>
            <person name="Tangrot J."/>
            <person name="Rosling A."/>
        </authorList>
    </citation>
    <scope>NUCLEOTIDE SEQUENCE</scope>
    <source>
        <strain evidence="1">MA453B</strain>
    </source>
</reference>